<keyword evidence="1" id="KW-0472">Membrane</keyword>
<keyword evidence="1" id="KW-0812">Transmembrane</keyword>
<dbReference type="RefSeq" id="WP_198208386.1">
    <property type="nucleotide sequence ID" value="NZ_JACFRB010000002.1"/>
</dbReference>
<dbReference type="Proteomes" id="UP000766153">
    <property type="component" value="Unassembled WGS sequence"/>
</dbReference>
<keyword evidence="1" id="KW-1133">Transmembrane helix</keyword>
<accession>A0ABS0QWC4</accession>
<protein>
    <submittedName>
        <fullName evidence="2">Uncharacterized protein</fullName>
    </submittedName>
</protein>
<sequence length="49" mass="5252">MNTDNNSKLFKVVALAIAPALVSKLDAPLAWLLCAALLIGAALHDLWKH</sequence>
<name>A0ABS0QWC4_9BIFI</name>
<gene>
    <name evidence="2" type="ORF">H3T91_06650</name>
</gene>
<evidence type="ECO:0000313" key="3">
    <source>
        <dbReference type="Proteomes" id="UP000766153"/>
    </source>
</evidence>
<organism evidence="2 3">
    <name type="scientific">Bifidobacterium polysaccharolyticum</name>
    <dbReference type="NCBI Taxonomy" id="2750967"/>
    <lineage>
        <taxon>Bacteria</taxon>
        <taxon>Bacillati</taxon>
        <taxon>Actinomycetota</taxon>
        <taxon>Actinomycetes</taxon>
        <taxon>Bifidobacteriales</taxon>
        <taxon>Bifidobacteriaceae</taxon>
        <taxon>Bifidobacterium</taxon>
    </lineage>
</organism>
<evidence type="ECO:0000256" key="1">
    <source>
        <dbReference type="SAM" id="Phobius"/>
    </source>
</evidence>
<keyword evidence="3" id="KW-1185">Reference proteome</keyword>
<feature type="transmembrane region" description="Helical" evidence="1">
    <location>
        <begin position="29"/>
        <end position="47"/>
    </location>
</feature>
<comment type="caution">
    <text evidence="2">The sequence shown here is derived from an EMBL/GenBank/DDBJ whole genome shotgun (WGS) entry which is preliminary data.</text>
</comment>
<reference evidence="2 3" key="1">
    <citation type="submission" date="2020-07" db="EMBL/GenBank/DDBJ databases">
        <title>Isolated bacteria genomes of Apis mellifera.</title>
        <authorList>
            <person name="Wu J."/>
            <person name="Zheng H."/>
        </authorList>
    </citation>
    <scope>NUCLEOTIDE SEQUENCE [LARGE SCALE GENOMIC DNA]</scope>
    <source>
        <strain evidence="2 3">B14448H7</strain>
    </source>
</reference>
<proteinExistence type="predicted"/>
<dbReference type="EMBL" id="JACFRB010000002">
    <property type="protein sequence ID" value="MBI0106168.1"/>
    <property type="molecule type" value="Genomic_DNA"/>
</dbReference>
<evidence type="ECO:0000313" key="2">
    <source>
        <dbReference type="EMBL" id="MBI0106168.1"/>
    </source>
</evidence>